<dbReference type="EMBL" id="JAPVES010000030">
    <property type="protein sequence ID" value="MCZ3372816.1"/>
    <property type="molecule type" value="Genomic_DNA"/>
</dbReference>
<gene>
    <name evidence="2" type="ORF">O3H35_09220</name>
    <name evidence="1" type="ORF">O3H54_04100</name>
</gene>
<reference evidence="2" key="1">
    <citation type="submission" date="2022-12" db="EMBL/GenBank/DDBJ databases">
        <title>Reclassification of two methanogenic archaea species isolated from the Kolyma lowland permafrost.</title>
        <authorList>
            <person name="Trubitsyn V.E."/>
            <person name="Rivkina E.M."/>
            <person name="Shcherbakova V.A."/>
        </authorList>
    </citation>
    <scope>NUCLEOTIDE SEQUENCE</scope>
    <source>
        <strain evidence="1">M2</strain>
        <strain evidence="2">MK4</strain>
    </source>
</reference>
<dbReference type="Proteomes" id="UP001074446">
    <property type="component" value="Unassembled WGS sequence"/>
</dbReference>
<dbReference type="EMBL" id="JAPVER010000018">
    <property type="protein sequence ID" value="MCZ3365061.1"/>
    <property type="molecule type" value="Genomic_DNA"/>
</dbReference>
<evidence type="ECO:0000313" key="2">
    <source>
        <dbReference type="EMBL" id="MCZ3372816.1"/>
    </source>
</evidence>
<name>A0A9E5A473_9EURY</name>
<dbReference type="Gene3D" id="3.40.50.360">
    <property type="match status" value="1"/>
</dbReference>
<organism evidence="2">
    <name type="scientific">Methanobacterium veterum</name>
    <dbReference type="NCBI Taxonomy" id="408577"/>
    <lineage>
        <taxon>Archaea</taxon>
        <taxon>Methanobacteriati</taxon>
        <taxon>Methanobacteriota</taxon>
        <taxon>Methanomada group</taxon>
        <taxon>Methanobacteria</taxon>
        <taxon>Methanobacteriales</taxon>
        <taxon>Methanobacteriaceae</taxon>
        <taxon>Methanobacterium</taxon>
    </lineage>
</organism>
<dbReference type="InterPro" id="IPR029039">
    <property type="entry name" value="Flavoprotein-like_sf"/>
</dbReference>
<proteinExistence type="predicted"/>
<evidence type="ECO:0000313" key="1">
    <source>
        <dbReference type="EMBL" id="MCZ3365061.1"/>
    </source>
</evidence>
<keyword evidence="3" id="KW-1185">Reference proteome</keyword>
<sequence>MLELKHKWSCKLEINSSVLFKNWKDCCNCKKLIFCASKLKILTAAKALADKLSSEIIEIKDLKCRKRFIGYIKAALDARGMKTTPIEPNAANTADYDLICLGTPYGQENQLQQ</sequence>
<dbReference type="AlphaFoldDB" id="A0A9E5A473"/>
<accession>A0A9E5A473</accession>
<protein>
    <submittedName>
        <fullName evidence="2">Uncharacterized protein</fullName>
    </submittedName>
</protein>
<dbReference type="Proteomes" id="UP001068021">
    <property type="component" value="Unassembled WGS sequence"/>
</dbReference>
<evidence type="ECO:0000313" key="3">
    <source>
        <dbReference type="Proteomes" id="UP001068021"/>
    </source>
</evidence>
<dbReference type="RefSeq" id="WP_048080352.1">
    <property type="nucleotide sequence ID" value="NZ_JAPVER010000018.1"/>
</dbReference>
<comment type="caution">
    <text evidence="2">The sequence shown here is derived from an EMBL/GenBank/DDBJ whole genome shotgun (WGS) entry which is preliminary data.</text>
</comment>